<keyword evidence="2" id="KW-1185">Reference proteome</keyword>
<gene>
    <name evidence="1" type="ORF">Nocox_14085</name>
</gene>
<dbReference type="RefSeq" id="WP_020546274.1">
    <property type="nucleotide sequence ID" value="NZ_CP068985.1"/>
</dbReference>
<accession>A0ABX8TYS1</accession>
<reference evidence="1 2" key="1">
    <citation type="journal article" date="2021" name="ACS Chem. Biol.">
        <title>Genomic-Led Discovery of a Novel Glycopeptide Antibiotic by Nonomuraea coxensis DSM 45129.</title>
        <authorList>
            <person name="Yushchuk O."/>
            <person name="Vior N.M."/>
            <person name="Andreo-Vidal A."/>
            <person name="Berini F."/>
            <person name="Ruckert C."/>
            <person name="Busche T."/>
            <person name="Binda E."/>
            <person name="Kalinowski J."/>
            <person name="Truman A.W."/>
            <person name="Marinelli F."/>
        </authorList>
    </citation>
    <scope>NUCLEOTIDE SEQUENCE [LARGE SCALE GENOMIC DNA]</scope>
    <source>
        <strain evidence="1 2">DSM 45129</strain>
    </source>
</reference>
<dbReference type="Proteomes" id="UP000824681">
    <property type="component" value="Chromosome"/>
</dbReference>
<evidence type="ECO:0000313" key="2">
    <source>
        <dbReference type="Proteomes" id="UP000824681"/>
    </source>
</evidence>
<protein>
    <recommendedName>
        <fullName evidence="3">DUF393 domain-containing protein</fullName>
    </recommendedName>
</protein>
<evidence type="ECO:0008006" key="3">
    <source>
        <dbReference type="Google" id="ProtNLM"/>
    </source>
</evidence>
<dbReference type="InterPro" id="IPR007263">
    <property type="entry name" value="DCC1-like"/>
</dbReference>
<sequence>MTARPSTGLLVYDGDCGFCANALSRLRGVLPVWPQVAAWQDLDLEAHELSLSQVTGAAWWVEPGRAPAGGALAFAALLARQPSRRWRWLGRLLSTPPTSWAARLVYVVVARTRHRLPGGTAMCSIGGDRP</sequence>
<evidence type="ECO:0000313" key="1">
    <source>
        <dbReference type="EMBL" id="QYC40433.1"/>
    </source>
</evidence>
<proteinExistence type="predicted"/>
<name>A0ABX8TYS1_9ACTN</name>
<dbReference type="EMBL" id="CP068985">
    <property type="protein sequence ID" value="QYC40433.1"/>
    <property type="molecule type" value="Genomic_DNA"/>
</dbReference>
<organism evidence="1 2">
    <name type="scientific">Nonomuraea coxensis DSM 45129</name>
    <dbReference type="NCBI Taxonomy" id="1122611"/>
    <lineage>
        <taxon>Bacteria</taxon>
        <taxon>Bacillati</taxon>
        <taxon>Actinomycetota</taxon>
        <taxon>Actinomycetes</taxon>
        <taxon>Streptosporangiales</taxon>
        <taxon>Streptosporangiaceae</taxon>
        <taxon>Nonomuraea</taxon>
    </lineage>
</organism>
<dbReference type="Pfam" id="PF04134">
    <property type="entry name" value="DCC1-like"/>
    <property type="match status" value="1"/>
</dbReference>